<dbReference type="SMART" id="SM01007">
    <property type="entry name" value="Aldolase_II"/>
    <property type="match status" value="2"/>
</dbReference>
<feature type="domain" description="Class II aldolase/adducin N-terminal" evidence="3">
    <location>
        <begin position="12"/>
        <end position="188"/>
    </location>
</feature>
<dbReference type="SUPFAM" id="SSF53639">
    <property type="entry name" value="AraD/HMP-PK domain-like"/>
    <property type="match status" value="2"/>
</dbReference>
<comment type="caution">
    <text evidence="4">The sequence shown here is derived from an EMBL/GenBank/DDBJ whole genome shotgun (WGS) entry which is preliminary data.</text>
</comment>
<proteinExistence type="predicted"/>
<evidence type="ECO:0000256" key="2">
    <source>
        <dbReference type="ARBA" id="ARBA00023239"/>
    </source>
</evidence>
<dbReference type="PANTHER" id="PTHR22789:SF0">
    <property type="entry name" value="3-OXO-TETRONATE 4-PHOSPHATE DECARBOXYLASE-RELATED"/>
    <property type="match status" value="1"/>
</dbReference>
<evidence type="ECO:0000256" key="1">
    <source>
        <dbReference type="ARBA" id="ARBA00022723"/>
    </source>
</evidence>
<evidence type="ECO:0000313" key="4">
    <source>
        <dbReference type="EMBL" id="TWU43343.1"/>
    </source>
</evidence>
<dbReference type="AlphaFoldDB" id="A0A5C6E0W9"/>
<dbReference type="GO" id="GO:0008738">
    <property type="term" value="F:L-fuculose-phosphate aldolase activity"/>
    <property type="evidence" value="ECO:0007669"/>
    <property type="project" value="UniProtKB-EC"/>
</dbReference>
<dbReference type="EMBL" id="SJPY01000003">
    <property type="protein sequence ID" value="TWU43343.1"/>
    <property type="molecule type" value="Genomic_DNA"/>
</dbReference>
<dbReference type="RefSeq" id="WP_146599786.1">
    <property type="nucleotide sequence ID" value="NZ_SJPY01000003.1"/>
</dbReference>
<keyword evidence="1" id="KW-0479">Metal-binding</keyword>
<name>A0A5C6E0W9_9BACT</name>
<sequence>MNQTRSLLHPRDEIMQTMDRIYRYRMTTTSGGNLSIRDQSGDIWISPARVDKGNLTRRDIVCVRADGTVDGPHPPSSEFPFHKAIYEARPDLRALVHAHPVALVAFSICQKVPNTRLFHQARSVCGNVGFADYACPGTAKLGENIASTFAEGCDSVILENHGVVVGGDSLSHAFKRFEAFEFAGKTLIKAARLGDVHFLSDAQLDEAANRCVDFESFTPPEATATERELRRQLCEFVRRGCRQRLLISTEGSFSARLTGNAFLITPTQQDRENLCIDDLVLIDGEQREAGKYASRAAKAHQAIYEKHPQVQAIVFAHPVNATAFSVTDSTLDVRTIPESYVFLRDVRRVPYGIQYNVAKQHSSAKIADYVSVDSPAAILENDGVIIAGQSILDAFDRLEVLESTAEAVINAKAIGEISAMSDEVINELCREFNLK</sequence>
<keyword evidence="5" id="KW-1185">Reference proteome</keyword>
<dbReference type="GO" id="GO:0005829">
    <property type="term" value="C:cytosol"/>
    <property type="evidence" value="ECO:0007669"/>
    <property type="project" value="TreeGrafter"/>
</dbReference>
<gene>
    <name evidence="4" type="primary">fucA_2</name>
    <name evidence="4" type="ORF">Q31b_23820</name>
</gene>
<dbReference type="InterPro" id="IPR036409">
    <property type="entry name" value="Aldolase_II/adducin_N_sf"/>
</dbReference>
<protein>
    <submittedName>
        <fullName evidence="4">L-fuculose phosphate aldolase</fullName>
        <ecNumber evidence="4">4.1.2.17</ecNumber>
    </submittedName>
</protein>
<evidence type="ECO:0000313" key="5">
    <source>
        <dbReference type="Proteomes" id="UP000315471"/>
    </source>
</evidence>
<evidence type="ECO:0000259" key="3">
    <source>
        <dbReference type="SMART" id="SM01007"/>
    </source>
</evidence>
<dbReference type="OrthoDB" id="9794581at2"/>
<dbReference type="PANTHER" id="PTHR22789">
    <property type="entry name" value="FUCULOSE PHOSPHATE ALDOLASE"/>
    <property type="match status" value="1"/>
</dbReference>
<accession>A0A5C6E0W9</accession>
<feature type="domain" description="Class II aldolase/adducin N-terminal" evidence="3">
    <location>
        <begin position="231"/>
        <end position="409"/>
    </location>
</feature>
<reference evidence="4 5" key="1">
    <citation type="submission" date="2019-02" db="EMBL/GenBank/DDBJ databases">
        <title>Deep-cultivation of Planctomycetes and their phenomic and genomic characterization uncovers novel biology.</title>
        <authorList>
            <person name="Wiegand S."/>
            <person name="Jogler M."/>
            <person name="Boedeker C."/>
            <person name="Pinto D."/>
            <person name="Vollmers J."/>
            <person name="Rivas-Marin E."/>
            <person name="Kohn T."/>
            <person name="Peeters S.H."/>
            <person name="Heuer A."/>
            <person name="Rast P."/>
            <person name="Oberbeckmann S."/>
            <person name="Bunk B."/>
            <person name="Jeske O."/>
            <person name="Meyerdierks A."/>
            <person name="Storesund J.E."/>
            <person name="Kallscheuer N."/>
            <person name="Luecker S."/>
            <person name="Lage O.M."/>
            <person name="Pohl T."/>
            <person name="Merkel B.J."/>
            <person name="Hornburger P."/>
            <person name="Mueller R.-W."/>
            <person name="Bruemmer F."/>
            <person name="Labrenz M."/>
            <person name="Spormann A.M."/>
            <person name="Op Den Camp H."/>
            <person name="Overmann J."/>
            <person name="Amann R."/>
            <person name="Jetten M.S.M."/>
            <person name="Mascher T."/>
            <person name="Medema M.H."/>
            <person name="Devos D.P."/>
            <person name="Kaster A.-K."/>
            <person name="Ovreas L."/>
            <person name="Rohde M."/>
            <person name="Galperin M.Y."/>
            <person name="Jogler C."/>
        </authorList>
    </citation>
    <scope>NUCLEOTIDE SEQUENCE [LARGE SCALE GENOMIC DNA]</scope>
    <source>
        <strain evidence="4 5">Q31b</strain>
    </source>
</reference>
<dbReference type="Pfam" id="PF00596">
    <property type="entry name" value="Aldolase_II"/>
    <property type="match status" value="2"/>
</dbReference>
<organism evidence="4 5">
    <name type="scientific">Novipirellula aureliae</name>
    <dbReference type="NCBI Taxonomy" id="2527966"/>
    <lineage>
        <taxon>Bacteria</taxon>
        <taxon>Pseudomonadati</taxon>
        <taxon>Planctomycetota</taxon>
        <taxon>Planctomycetia</taxon>
        <taxon>Pirellulales</taxon>
        <taxon>Pirellulaceae</taxon>
        <taxon>Novipirellula</taxon>
    </lineage>
</organism>
<dbReference type="InterPro" id="IPR050197">
    <property type="entry name" value="Aldolase_class_II_sugar_metab"/>
</dbReference>
<dbReference type="Gene3D" id="3.40.225.10">
    <property type="entry name" value="Class II aldolase/adducin N-terminal domain"/>
    <property type="match status" value="2"/>
</dbReference>
<dbReference type="Proteomes" id="UP000315471">
    <property type="component" value="Unassembled WGS sequence"/>
</dbReference>
<dbReference type="GO" id="GO:0046872">
    <property type="term" value="F:metal ion binding"/>
    <property type="evidence" value="ECO:0007669"/>
    <property type="project" value="UniProtKB-KW"/>
</dbReference>
<keyword evidence="2 4" id="KW-0456">Lyase</keyword>
<dbReference type="GO" id="GO:0019323">
    <property type="term" value="P:pentose catabolic process"/>
    <property type="evidence" value="ECO:0007669"/>
    <property type="project" value="TreeGrafter"/>
</dbReference>
<dbReference type="InterPro" id="IPR001303">
    <property type="entry name" value="Aldolase_II/adducin_N"/>
</dbReference>
<dbReference type="EC" id="4.1.2.17" evidence="4"/>